<feature type="domain" description="SPW repeat-containing integral membrane" evidence="2">
    <location>
        <begin position="9"/>
        <end position="107"/>
    </location>
</feature>
<protein>
    <recommendedName>
        <fullName evidence="2">SPW repeat-containing integral membrane domain-containing protein</fullName>
    </recommendedName>
</protein>
<evidence type="ECO:0000313" key="4">
    <source>
        <dbReference type="Proteomes" id="UP000441336"/>
    </source>
</evidence>
<dbReference type="Pfam" id="PF03779">
    <property type="entry name" value="SPW"/>
    <property type="match status" value="1"/>
</dbReference>
<reference evidence="3 4" key="1">
    <citation type="submission" date="2019-12" db="EMBL/GenBank/DDBJ databases">
        <title>Hymenobacter sp. HMF4947 Genome sequencing and assembly.</title>
        <authorList>
            <person name="Kang H."/>
            <person name="Cha I."/>
            <person name="Kim H."/>
            <person name="Joh K."/>
        </authorList>
    </citation>
    <scope>NUCLEOTIDE SEQUENCE [LARGE SCALE GENOMIC DNA]</scope>
    <source>
        <strain evidence="3 4">HMF4947</strain>
    </source>
</reference>
<sequence length="124" mass="13694">MKFITPTLHGVLDYLTCGLFLIAPSLFGFSGAYATVCYVLAGGYLLISLITNMPLGALKVLPFWLHGRLELVSGPVFIASPWLFGFAHENEVARNFFVVMGVVFLVVFLCTQWRAQPEPTPALR</sequence>
<feature type="transmembrane region" description="Helical" evidence="1">
    <location>
        <begin position="7"/>
        <end position="27"/>
    </location>
</feature>
<proteinExistence type="predicted"/>
<evidence type="ECO:0000256" key="1">
    <source>
        <dbReference type="SAM" id="Phobius"/>
    </source>
</evidence>
<dbReference type="EMBL" id="WQKZ01000002">
    <property type="protein sequence ID" value="MVN76565.1"/>
    <property type="molecule type" value="Genomic_DNA"/>
</dbReference>
<dbReference type="Proteomes" id="UP000441336">
    <property type="component" value="Unassembled WGS sequence"/>
</dbReference>
<feature type="transmembrane region" description="Helical" evidence="1">
    <location>
        <begin position="63"/>
        <end position="84"/>
    </location>
</feature>
<keyword evidence="1" id="KW-0472">Membrane</keyword>
<dbReference type="AlphaFoldDB" id="A0A7K1TDS8"/>
<feature type="transmembrane region" description="Helical" evidence="1">
    <location>
        <begin position="96"/>
        <end position="115"/>
    </location>
</feature>
<accession>A0A7K1TDS8</accession>
<keyword evidence="1" id="KW-0812">Transmembrane</keyword>
<evidence type="ECO:0000313" key="3">
    <source>
        <dbReference type="EMBL" id="MVN76565.1"/>
    </source>
</evidence>
<gene>
    <name evidence="3" type="ORF">GO988_09545</name>
</gene>
<comment type="caution">
    <text evidence="3">The sequence shown here is derived from an EMBL/GenBank/DDBJ whole genome shotgun (WGS) entry which is preliminary data.</text>
</comment>
<organism evidence="3 4">
    <name type="scientific">Hymenobacter ginkgonis</name>
    <dbReference type="NCBI Taxonomy" id="2682976"/>
    <lineage>
        <taxon>Bacteria</taxon>
        <taxon>Pseudomonadati</taxon>
        <taxon>Bacteroidota</taxon>
        <taxon>Cytophagia</taxon>
        <taxon>Cytophagales</taxon>
        <taxon>Hymenobacteraceae</taxon>
        <taxon>Hymenobacter</taxon>
    </lineage>
</organism>
<name>A0A7K1TDS8_9BACT</name>
<dbReference type="InterPro" id="IPR005530">
    <property type="entry name" value="SPW"/>
</dbReference>
<keyword evidence="1" id="KW-1133">Transmembrane helix</keyword>
<feature type="transmembrane region" description="Helical" evidence="1">
    <location>
        <begin position="33"/>
        <end position="51"/>
    </location>
</feature>
<keyword evidence="4" id="KW-1185">Reference proteome</keyword>
<dbReference type="RefSeq" id="WP_157564598.1">
    <property type="nucleotide sequence ID" value="NZ_WQKZ01000002.1"/>
</dbReference>
<evidence type="ECO:0000259" key="2">
    <source>
        <dbReference type="Pfam" id="PF03779"/>
    </source>
</evidence>